<sequence>MEYSMISSAEAETNLSFVSFKLKKVDNSKEEILQKDKFPVVIRPVTNNIIKGSHQFVNFTEQSSTVPASLVYSRQPEIARPRNKFIIARSVLSKPVKNIYKDNTDDVSRIISMVS</sequence>
<evidence type="ECO:0000313" key="2">
    <source>
        <dbReference type="Proteomes" id="UP000009328"/>
    </source>
</evidence>
<dbReference type="STRING" id="1206466.K0KB05"/>
<reference evidence="1 2" key="1">
    <citation type="journal article" date="2012" name="Eukaryot. Cell">
        <title>Draft genome sequence of Wickerhamomyces ciferrii NRRL Y-1031 F-60-10.</title>
        <authorList>
            <person name="Schneider J."/>
            <person name="Andrea H."/>
            <person name="Blom J."/>
            <person name="Jaenicke S."/>
            <person name="Ruckert C."/>
            <person name="Schorsch C."/>
            <person name="Szczepanowski R."/>
            <person name="Farwick M."/>
            <person name="Goesmann A."/>
            <person name="Puhler A."/>
            <person name="Schaffer S."/>
            <person name="Tauch A."/>
            <person name="Kohler T."/>
            <person name="Brinkrolf K."/>
        </authorList>
    </citation>
    <scope>NUCLEOTIDE SEQUENCE [LARGE SCALE GENOMIC DNA]</scope>
    <source>
        <strain evidence="2">ATCC 14091 / BCRC 22168 / CBS 111 / JCM 3599 / NBRC 0793 / NRRL Y-1031 F-60-10</strain>
    </source>
</reference>
<dbReference type="EMBL" id="CAIF01000039">
    <property type="protein sequence ID" value="CCH42180.1"/>
    <property type="molecule type" value="Genomic_DNA"/>
</dbReference>
<name>K0KB05_WICCF</name>
<evidence type="ECO:0000313" key="1">
    <source>
        <dbReference type="EMBL" id="CCH42180.1"/>
    </source>
</evidence>
<accession>K0KB05</accession>
<dbReference type="InParanoid" id="K0KB05"/>
<comment type="caution">
    <text evidence="1">The sequence shown here is derived from an EMBL/GenBank/DDBJ whole genome shotgun (WGS) entry which is preliminary data.</text>
</comment>
<protein>
    <submittedName>
        <fullName evidence="1">Uncharacterized protein</fullName>
    </submittedName>
</protein>
<dbReference type="Proteomes" id="UP000009328">
    <property type="component" value="Unassembled WGS sequence"/>
</dbReference>
<organism evidence="1 2">
    <name type="scientific">Wickerhamomyces ciferrii (strain ATCC 14091 / BCRC 22168 / CBS 111 / JCM 3599 / NBRC 0793 / NRRL Y-1031 F-60-10)</name>
    <name type="common">Yeast</name>
    <name type="synonym">Pichia ciferrii</name>
    <dbReference type="NCBI Taxonomy" id="1206466"/>
    <lineage>
        <taxon>Eukaryota</taxon>
        <taxon>Fungi</taxon>
        <taxon>Dikarya</taxon>
        <taxon>Ascomycota</taxon>
        <taxon>Saccharomycotina</taxon>
        <taxon>Saccharomycetes</taxon>
        <taxon>Phaffomycetales</taxon>
        <taxon>Wickerhamomycetaceae</taxon>
        <taxon>Wickerhamomyces</taxon>
    </lineage>
</organism>
<dbReference type="HOGENOM" id="CLU_2110821_0_0_1"/>
<gene>
    <name evidence="1" type="ORF">BN7_1724</name>
</gene>
<dbReference type="AlphaFoldDB" id="K0KB05"/>
<keyword evidence="2" id="KW-1185">Reference proteome</keyword>
<proteinExistence type="predicted"/>